<dbReference type="GO" id="GO:0050660">
    <property type="term" value="F:flavin adenine dinucleotide binding"/>
    <property type="evidence" value="ECO:0007669"/>
    <property type="project" value="InterPro"/>
</dbReference>
<dbReference type="InterPro" id="IPR020946">
    <property type="entry name" value="Flavin_mOase-like"/>
</dbReference>
<gene>
    <name evidence="4" type="ORF">UFOPK1495_00126</name>
    <name evidence="5" type="ORF">UFOPK1711_00928</name>
    <name evidence="6" type="ORF">UFOPK2350_00081</name>
</gene>
<dbReference type="EMBL" id="CAEZSU010000007">
    <property type="protein sequence ID" value="CAB4539836.1"/>
    <property type="molecule type" value="Genomic_DNA"/>
</dbReference>
<evidence type="ECO:0000313" key="5">
    <source>
        <dbReference type="EMBL" id="CAB4577579.1"/>
    </source>
</evidence>
<dbReference type="PANTHER" id="PTHR42877:SF4">
    <property type="entry name" value="FAD_NAD(P)-BINDING DOMAIN-CONTAINING PROTEIN-RELATED"/>
    <property type="match status" value="1"/>
</dbReference>
<dbReference type="Pfam" id="PF00743">
    <property type="entry name" value="FMO-like"/>
    <property type="match status" value="1"/>
</dbReference>
<keyword evidence="2" id="KW-0274">FAD</keyword>
<keyword evidence="3" id="KW-0560">Oxidoreductase</keyword>
<dbReference type="EMBL" id="CAEZXE010000003">
    <property type="protein sequence ID" value="CAB4666426.1"/>
    <property type="molecule type" value="Genomic_DNA"/>
</dbReference>
<proteinExistence type="predicted"/>
<accession>A0A6J6BLJ6</accession>
<evidence type="ECO:0000313" key="4">
    <source>
        <dbReference type="EMBL" id="CAB4539836.1"/>
    </source>
</evidence>
<dbReference type="GO" id="GO:0050661">
    <property type="term" value="F:NADP binding"/>
    <property type="evidence" value="ECO:0007669"/>
    <property type="project" value="InterPro"/>
</dbReference>
<dbReference type="GO" id="GO:0004499">
    <property type="term" value="F:N,N-dimethylaniline monooxygenase activity"/>
    <property type="evidence" value="ECO:0007669"/>
    <property type="project" value="InterPro"/>
</dbReference>
<protein>
    <submittedName>
        <fullName evidence="4">Unannotated protein</fullName>
    </submittedName>
</protein>
<dbReference type="PRINTS" id="PR00411">
    <property type="entry name" value="PNDRDTASEI"/>
</dbReference>
<dbReference type="InterPro" id="IPR036188">
    <property type="entry name" value="FAD/NAD-bd_sf"/>
</dbReference>
<dbReference type="PANTHER" id="PTHR42877">
    <property type="entry name" value="L-ORNITHINE N(5)-MONOOXYGENASE-RELATED"/>
    <property type="match status" value="1"/>
</dbReference>
<dbReference type="SUPFAM" id="SSF51905">
    <property type="entry name" value="FAD/NAD(P)-binding domain"/>
    <property type="match status" value="2"/>
</dbReference>
<dbReference type="AlphaFoldDB" id="A0A6J6BLJ6"/>
<evidence type="ECO:0000256" key="3">
    <source>
        <dbReference type="ARBA" id="ARBA00023002"/>
    </source>
</evidence>
<reference evidence="4" key="1">
    <citation type="submission" date="2020-05" db="EMBL/GenBank/DDBJ databases">
        <authorList>
            <person name="Chiriac C."/>
            <person name="Salcher M."/>
            <person name="Ghai R."/>
            <person name="Kavagutti S V."/>
        </authorList>
    </citation>
    <scope>NUCLEOTIDE SEQUENCE</scope>
</reference>
<organism evidence="4">
    <name type="scientific">freshwater metagenome</name>
    <dbReference type="NCBI Taxonomy" id="449393"/>
    <lineage>
        <taxon>unclassified sequences</taxon>
        <taxon>metagenomes</taxon>
        <taxon>ecological metagenomes</taxon>
    </lineage>
</organism>
<dbReference type="Gene3D" id="3.50.50.60">
    <property type="entry name" value="FAD/NAD(P)-binding domain"/>
    <property type="match status" value="2"/>
</dbReference>
<evidence type="ECO:0000313" key="6">
    <source>
        <dbReference type="EMBL" id="CAB4666426.1"/>
    </source>
</evidence>
<evidence type="ECO:0000256" key="1">
    <source>
        <dbReference type="ARBA" id="ARBA00022630"/>
    </source>
</evidence>
<keyword evidence="1" id="KW-0285">Flavoprotein</keyword>
<dbReference type="EMBL" id="CAEZTR010000046">
    <property type="protein sequence ID" value="CAB4577579.1"/>
    <property type="molecule type" value="Genomic_DNA"/>
</dbReference>
<dbReference type="InterPro" id="IPR051209">
    <property type="entry name" value="FAD-bind_Monooxygenase_sf"/>
</dbReference>
<name>A0A6J6BLJ6_9ZZZZ</name>
<sequence length="648" mass="72941">MATHRNPHAGLPFADDDTAIAAALEDVCVPALMCSMVHMTGDPTWIRGEIRPRVAILNNYESGLTADEQAEIRSRAVPVIAQWRDAGCPEPQVPSPKLVKELMDFMAAAPVNPAVVPMFADDLHFDGADSGAITWKDEISPNVRNAFHVVVIGCGESGLLTGIRLDQAGIPYTIVEKTDGPGGTWRDNRYPGARVDIGSHFYCYSFEPSDHWSEYFCRQPELRAYFERVMRKYRVDEKCRFNTEVLKATWNETTATWSVEVRTPDGSTDVIEANVVVSGTGALNAPRMPDIPGMEEFNGPSFHSARWPDDLDLAGKRVAQIGAGASGFQIAPTIADEVAHLDIYQRTAQWMFPNMNYHRSVPDGDVWAMRHLPFYARWFRFLMFYPASGLSIEGSRVDPNWHDPEGRSISQASFERRGIFENWITSHLEGRPDLIEKSMPHYPPSAKRMLQDNGSWLKCLVKPNVELIKIGIERVVADGVVTEDGEHHPADVIVYATGFRHNDYLFPMTIIGRKGINLREQFGEEPTAYLGISIPNFPNLFCLYGPGTNLAHGASLIFQSECQVNYVMSAIHELLLTGHRAMEPKTDVHDKYVATYESEIGQMVWAHPTVKHSHFKNKEGKIYTLSPWPIPDYWEWTRKVNPEEYDFA</sequence>
<evidence type="ECO:0000256" key="2">
    <source>
        <dbReference type="ARBA" id="ARBA00022827"/>
    </source>
</evidence>